<gene>
    <name evidence="4" type="ORF">BDZ94DRAFT_1373768</name>
</gene>
<dbReference type="InterPro" id="IPR027417">
    <property type="entry name" value="P-loop_NTPase"/>
</dbReference>
<protein>
    <recommendedName>
        <fullName evidence="3">ABC transporter domain-containing protein</fullName>
    </recommendedName>
</protein>
<organism evidence="4 5">
    <name type="scientific">Collybia nuda</name>
    <dbReference type="NCBI Taxonomy" id="64659"/>
    <lineage>
        <taxon>Eukaryota</taxon>
        <taxon>Fungi</taxon>
        <taxon>Dikarya</taxon>
        <taxon>Basidiomycota</taxon>
        <taxon>Agaricomycotina</taxon>
        <taxon>Agaricomycetes</taxon>
        <taxon>Agaricomycetidae</taxon>
        <taxon>Agaricales</taxon>
        <taxon>Tricholomatineae</taxon>
        <taxon>Clitocybaceae</taxon>
        <taxon>Collybia</taxon>
    </lineage>
</organism>
<dbReference type="GO" id="GO:0016887">
    <property type="term" value="F:ATP hydrolysis activity"/>
    <property type="evidence" value="ECO:0007669"/>
    <property type="project" value="InterPro"/>
</dbReference>
<comment type="caution">
    <text evidence="4">The sequence shown here is derived from an EMBL/GenBank/DDBJ whole genome shotgun (WGS) entry which is preliminary data.</text>
</comment>
<evidence type="ECO:0000313" key="5">
    <source>
        <dbReference type="Proteomes" id="UP000807353"/>
    </source>
</evidence>
<dbReference type="InterPro" id="IPR003439">
    <property type="entry name" value="ABC_transporter-like_ATP-bd"/>
</dbReference>
<dbReference type="EMBL" id="MU150288">
    <property type="protein sequence ID" value="KAF9461129.1"/>
    <property type="molecule type" value="Genomic_DNA"/>
</dbReference>
<sequence>MSDNAQLRELPEDGGSSSALADLPTRQANNNCPVSFSPISGFEGVVRPGEMLLVLGRPGSGCSTLLKTLANHRDEFHAVEGNIHYDSLTPAEIARHYQGDVQYCPEDEQMHRSQ</sequence>
<reference evidence="4" key="1">
    <citation type="submission" date="2020-11" db="EMBL/GenBank/DDBJ databases">
        <authorList>
            <consortium name="DOE Joint Genome Institute"/>
            <person name="Ahrendt S."/>
            <person name="Riley R."/>
            <person name="Andreopoulos W."/>
            <person name="Labutti K."/>
            <person name="Pangilinan J."/>
            <person name="Ruiz-Duenas F.J."/>
            <person name="Barrasa J.M."/>
            <person name="Sanchez-Garcia M."/>
            <person name="Camarero S."/>
            <person name="Miyauchi S."/>
            <person name="Serrano A."/>
            <person name="Linde D."/>
            <person name="Babiker R."/>
            <person name="Drula E."/>
            <person name="Ayuso-Fernandez I."/>
            <person name="Pacheco R."/>
            <person name="Padilla G."/>
            <person name="Ferreira P."/>
            <person name="Barriuso J."/>
            <person name="Kellner H."/>
            <person name="Castanera R."/>
            <person name="Alfaro M."/>
            <person name="Ramirez L."/>
            <person name="Pisabarro A.G."/>
            <person name="Kuo A."/>
            <person name="Tritt A."/>
            <person name="Lipzen A."/>
            <person name="He G."/>
            <person name="Yan M."/>
            <person name="Ng V."/>
            <person name="Cullen D."/>
            <person name="Martin F."/>
            <person name="Rosso M.-N."/>
            <person name="Henrissat B."/>
            <person name="Hibbett D."/>
            <person name="Martinez A.T."/>
            <person name="Grigoriev I.V."/>
        </authorList>
    </citation>
    <scope>NUCLEOTIDE SEQUENCE</scope>
    <source>
        <strain evidence="4">CBS 247.69</strain>
    </source>
</reference>
<keyword evidence="1" id="KW-0813">Transport</keyword>
<dbReference type="Proteomes" id="UP000807353">
    <property type="component" value="Unassembled WGS sequence"/>
</dbReference>
<dbReference type="GO" id="GO:0005524">
    <property type="term" value="F:ATP binding"/>
    <property type="evidence" value="ECO:0007669"/>
    <property type="project" value="InterPro"/>
</dbReference>
<accession>A0A9P5Y2K3</accession>
<keyword evidence="5" id="KW-1185">Reference proteome</keyword>
<feature type="domain" description="ABC transporter" evidence="3">
    <location>
        <begin position="45"/>
        <end position="111"/>
    </location>
</feature>
<name>A0A9P5Y2K3_9AGAR</name>
<dbReference type="Gene3D" id="3.40.50.300">
    <property type="entry name" value="P-loop containing nucleotide triphosphate hydrolases"/>
    <property type="match status" value="1"/>
</dbReference>
<dbReference type="SUPFAM" id="SSF52540">
    <property type="entry name" value="P-loop containing nucleoside triphosphate hydrolases"/>
    <property type="match status" value="1"/>
</dbReference>
<evidence type="ECO:0000313" key="4">
    <source>
        <dbReference type="EMBL" id="KAF9461129.1"/>
    </source>
</evidence>
<proteinExistence type="predicted"/>
<evidence type="ECO:0000259" key="3">
    <source>
        <dbReference type="Pfam" id="PF00005"/>
    </source>
</evidence>
<dbReference type="PANTHER" id="PTHR19241">
    <property type="entry name" value="ATP-BINDING CASSETTE TRANSPORTER"/>
    <property type="match status" value="1"/>
</dbReference>
<dbReference type="OrthoDB" id="3052306at2759"/>
<feature type="region of interest" description="Disordered" evidence="2">
    <location>
        <begin position="1"/>
        <end position="27"/>
    </location>
</feature>
<evidence type="ECO:0000256" key="1">
    <source>
        <dbReference type="ARBA" id="ARBA00022448"/>
    </source>
</evidence>
<dbReference type="Pfam" id="PF00005">
    <property type="entry name" value="ABC_tran"/>
    <property type="match status" value="1"/>
</dbReference>
<dbReference type="AlphaFoldDB" id="A0A9P5Y2K3"/>
<evidence type="ECO:0000256" key="2">
    <source>
        <dbReference type="SAM" id="MobiDB-lite"/>
    </source>
</evidence>